<evidence type="ECO:0000313" key="6">
    <source>
        <dbReference type="EMBL" id="EXA29683.1"/>
    </source>
</evidence>
<dbReference type="GO" id="GO:0003824">
    <property type="term" value="F:catalytic activity"/>
    <property type="evidence" value="ECO:0007669"/>
    <property type="project" value="InterPro"/>
</dbReference>
<dbReference type="SMART" id="SM00028">
    <property type="entry name" value="TPR"/>
    <property type="match status" value="5"/>
</dbReference>
<feature type="compositionally biased region" description="Basic and acidic residues" evidence="3">
    <location>
        <begin position="1"/>
        <end position="13"/>
    </location>
</feature>
<feature type="repeat" description="ANK" evidence="1">
    <location>
        <begin position="1748"/>
        <end position="1780"/>
    </location>
</feature>
<dbReference type="SUPFAM" id="SSF53167">
    <property type="entry name" value="Purine and uridine phosphorylases"/>
    <property type="match status" value="1"/>
</dbReference>
<dbReference type="OrthoDB" id="1658288at2759"/>
<reference evidence="6" key="1">
    <citation type="submission" date="2011-10" db="EMBL/GenBank/DDBJ databases">
        <title>The Genome Sequence of Fusarium oxysporum HDV247.</title>
        <authorList>
            <consortium name="The Broad Institute Genome Sequencing Platform"/>
            <person name="Ma L.-J."/>
            <person name="Gale L.R."/>
            <person name="Schwartz D.C."/>
            <person name="Zhou S."/>
            <person name="Corby-Kistler H."/>
            <person name="Young S.K."/>
            <person name="Zeng Q."/>
            <person name="Gargeya S."/>
            <person name="Fitzgerald M."/>
            <person name="Haas B."/>
            <person name="Abouelleil A."/>
            <person name="Alvarado L."/>
            <person name="Arachchi H.M."/>
            <person name="Berlin A."/>
            <person name="Brown A."/>
            <person name="Chapman S.B."/>
            <person name="Chen Z."/>
            <person name="Dunbar C."/>
            <person name="Freedman E."/>
            <person name="Gearin G."/>
            <person name="Goldberg J."/>
            <person name="Griggs A."/>
            <person name="Gujja S."/>
            <person name="Heiman D."/>
            <person name="Howarth C."/>
            <person name="Larson L."/>
            <person name="Lui A."/>
            <person name="MacDonald P.J.P."/>
            <person name="Montmayeur A."/>
            <person name="Murphy C."/>
            <person name="Neiman D."/>
            <person name="Pearson M."/>
            <person name="Priest M."/>
            <person name="Roberts A."/>
            <person name="Saif S."/>
            <person name="Shea T."/>
            <person name="Shenoy N."/>
            <person name="Sisk P."/>
            <person name="Stolte C."/>
            <person name="Sykes S."/>
            <person name="Wortman J."/>
            <person name="Nusbaum C."/>
            <person name="Birren B."/>
        </authorList>
    </citation>
    <scope>NUCLEOTIDE SEQUENCE [LARGE SCALE GENOMIC DNA]</scope>
    <source>
        <strain evidence="6">HDV247</strain>
    </source>
</reference>
<dbReference type="SMART" id="SM00248">
    <property type="entry name" value="ANK"/>
    <property type="match status" value="7"/>
</dbReference>
<dbReference type="Pfam" id="PF13374">
    <property type="entry name" value="TPR_10"/>
    <property type="match status" value="3"/>
</dbReference>
<dbReference type="InterPro" id="IPR002110">
    <property type="entry name" value="Ankyrin_rpt"/>
</dbReference>
<dbReference type="SUPFAM" id="SSF48403">
    <property type="entry name" value="Ankyrin repeat"/>
    <property type="match status" value="1"/>
</dbReference>
<dbReference type="HOGENOM" id="CLU_000288_34_2_1"/>
<dbReference type="InterPro" id="IPR036770">
    <property type="entry name" value="Ankyrin_rpt-contain_sf"/>
</dbReference>
<dbReference type="Gene3D" id="1.25.40.10">
    <property type="entry name" value="Tetratricopeptide repeat domain"/>
    <property type="match status" value="3"/>
</dbReference>
<feature type="coiled-coil region" evidence="2">
    <location>
        <begin position="1204"/>
        <end position="1266"/>
    </location>
</feature>
<name>W9NA74_FUSOX</name>
<dbReference type="Pfam" id="PF00023">
    <property type="entry name" value="Ank"/>
    <property type="match status" value="1"/>
</dbReference>
<reference evidence="6" key="2">
    <citation type="submission" date="2012-05" db="EMBL/GenBank/DDBJ databases">
        <title>Annotation of the Genome Sequence of Fusarium oxysporum HDV247.</title>
        <authorList>
            <consortium name="The Broad Institute Genomics Platform"/>
            <person name="Ma L.-J."/>
            <person name="Corby-Kistler H."/>
            <person name="Broz K."/>
            <person name="Gale L.R."/>
            <person name="Jonkers W."/>
            <person name="O'Donnell K."/>
            <person name="Ploetz R."/>
            <person name="Steinberg C."/>
            <person name="Schwartz D.C."/>
            <person name="VanEtten H."/>
            <person name="Zhou S."/>
            <person name="Young S.K."/>
            <person name="Zeng Q."/>
            <person name="Gargeya S."/>
            <person name="Fitzgerald M."/>
            <person name="Abouelleil A."/>
            <person name="Alvarado L."/>
            <person name="Chapman S.B."/>
            <person name="Gainer-Dewar J."/>
            <person name="Goldberg J."/>
            <person name="Griggs A."/>
            <person name="Gujja S."/>
            <person name="Hansen M."/>
            <person name="Howarth C."/>
            <person name="Imamovic A."/>
            <person name="Ireland A."/>
            <person name="Larimer J."/>
            <person name="McCowan C."/>
            <person name="Murphy C."/>
            <person name="Pearson M."/>
            <person name="Poon T.W."/>
            <person name="Priest M."/>
            <person name="Roberts A."/>
            <person name="Saif S."/>
            <person name="Shea T."/>
            <person name="Sykes S."/>
            <person name="Wortman J."/>
            <person name="Nusbaum C."/>
            <person name="Birren B."/>
        </authorList>
    </citation>
    <scope>NUCLEOTIDE SEQUENCE</scope>
    <source>
        <strain evidence="6">HDV247</strain>
    </source>
</reference>
<dbReference type="SUPFAM" id="SSF52540">
    <property type="entry name" value="P-loop containing nucleoside triphosphate hydrolases"/>
    <property type="match status" value="1"/>
</dbReference>
<feature type="repeat" description="ANK" evidence="1">
    <location>
        <begin position="1720"/>
        <end position="1747"/>
    </location>
</feature>
<organism evidence="6">
    <name type="scientific">Fusarium oxysporum f. sp. pisi HDV247</name>
    <dbReference type="NCBI Taxonomy" id="1080344"/>
    <lineage>
        <taxon>Eukaryota</taxon>
        <taxon>Fungi</taxon>
        <taxon>Dikarya</taxon>
        <taxon>Ascomycota</taxon>
        <taxon>Pezizomycotina</taxon>
        <taxon>Sordariomycetes</taxon>
        <taxon>Hypocreomycetidae</taxon>
        <taxon>Hypocreales</taxon>
        <taxon>Nectriaceae</taxon>
        <taxon>Fusarium</taxon>
        <taxon>Fusarium oxysporum species complex</taxon>
    </lineage>
</organism>
<proteinExistence type="predicted"/>
<feature type="repeat" description="ANK" evidence="1">
    <location>
        <begin position="1654"/>
        <end position="1681"/>
    </location>
</feature>
<dbReference type="GO" id="GO:0009116">
    <property type="term" value="P:nucleoside metabolic process"/>
    <property type="evidence" value="ECO:0007669"/>
    <property type="project" value="InterPro"/>
</dbReference>
<feature type="repeat" description="ANK" evidence="1">
    <location>
        <begin position="1682"/>
        <end position="1714"/>
    </location>
</feature>
<dbReference type="Gene3D" id="3.40.50.300">
    <property type="entry name" value="P-loop containing nucleotide triphosphate hydrolases"/>
    <property type="match status" value="1"/>
</dbReference>
<dbReference type="InterPro" id="IPR027417">
    <property type="entry name" value="P-loop_NTPase"/>
</dbReference>
<dbReference type="InterPro" id="IPR011990">
    <property type="entry name" value="TPR-like_helical_dom_sf"/>
</dbReference>
<dbReference type="Proteomes" id="UP000030751">
    <property type="component" value="Unassembled WGS sequence"/>
</dbReference>
<protein>
    <recommendedName>
        <fullName evidence="7">Nucleoside phosphorylase domain-containing protein</fullName>
    </recommendedName>
</protein>
<dbReference type="PANTHER" id="PTHR46082">
    <property type="entry name" value="ATP/GTP-BINDING PROTEIN-RELATED"/>
    <property type="match status" value="1"/>
</dbReference>
<evidence type="ECO:0008006" key="7">
    <source>
        <dbReference type="Google" id="ProtNLM"/>
    </source>
</evidence>
<keyword evidence="1" id="KW-0040">ANK repeat</keyword>
<evidence type="ECO:0000259" key="4">
    <source>
        <dbReference type="Pfam" id="PF01048"/>
    </source>
</evidence>
<feature type="repeat" description="ANK" evidence="1">
    <location>
        <begin position="1606"/>
        <end position="1648"/>
    </location>
</feature>
<feature type="repeat" description="ANK" evidence="1">
    <location>
        <begin position="1540"/>
        <end position="1572"/>
    </location>
</feature>
<dbReference type="Gene3D" id="3.40.50.1580">
    <property type="entry name" value="Nucleoside phosphorylase domain"/>
    <property type="match status" value="1"/>
</dbReference>
<dbReference type="InterPro" id="IPR019734">
    <property type="entry name" value="TPR_rpt"/>
</dbReference>
<evidence type="ECO:0000256" key="2">
    <source>
        <dbReference type="SAM" id="Coils"/>
    </source>
</evidence>
<evidence type="ECO:0000256" key="3">
    <source>
        <dbReference type="SAM" id="MobiDB-lite"/>
    </source>
</evidence>
<evidence type="ECO:0000259" key="5">
    <source>
        <dbReference type="Pfam" id="PF25000"/>
    </source>
</evidence>
<dbReference type="PANTHER" id="PTHR46082:SF6">
    <property type="entry name" value="AAA+ ATPASE DOMAIN-CONTAINING PROTEIN-RELATED"/>
    <property type="match status" value="1"/>
</dbReference>
<dbReference type="Pfam" id="PF01048">
    <property type="entry name" value="PNP_UDP_1"/>
    <property type="match status" value="1"/>
</dbReference>
<dbReference type="EMBL" id="JH651090">
    <property type="protein sequence ID" value="EXA29683.1"/>
    <property type="molecule type" value="Genomic_DNA"/>
</dbReference>
<accession>W9NA74</accession>
<feature type="repeat" description="ANK" evidence="1">
    <location>
        <begin position="1573"/>
        <end position="1605"/>
    </location>
</feature>
<dbReference type="PRINTS" id="PR01415">
    <property type="entry name" value="ANKYRIN"/>
</dbReference>
<sequence length="1804" mass="201353">MDGRRPWHKDHAEASFPRSPKRQKSFQDDWGNGIHKSQDASPTHDQYTIAWICALHIEMAAAHAMLDEIHETLPMHADDSNAYILGNIKQHNVVVACLPEGRYGLNNAANVLTHLVRTFPSIRAGLMVGIGGGVPSKADIRLGDIVVGTRVMQYDLGKIVGDGQMQHTAIPKIPQQLLGTTVSSLRARHEREGSRIPSILREKFEEHSGYRRPASPDCLFLSTYDHVPQTSACDECDHSKLVRRRIRETDDPLIHYGAIASGNQVMRSGTQRDSIARQLDVICFEMEAAGLMDILACLPIRGICDYSDSHKNKKWQRYAAAAAASYARELLTVLPVAEARVKATYMPNPHRDIWNGSQLNPAFSSFDGISRSNPLQMLSQNKITAEARARVAVENGLVGEHLEMKQGPFSVLPYAQNRKFVGREPFFEELLSRFRIGESYHARLALFGLGGVGKSQIALEYAYRFRAQHSNASIFWIHAENRSRIEQGFNSIAEEIGIPGNLYPSTSILALVRSWLSKRLKGPWLMVLDNADDTNVFFGKLTNELSSHSTHQHQCLWDFLPQSPNSTILFTTRNKQLGLDLAGGGDLISVPPMEYSEAKLLFTSRLQTTQASEKSMKKLFDLLEYLPLAIAQAAAVIERKYQSLDQYLERYEETESAPINLLNKDFTDIGRDGQDKNAVFKTWSISFNQIRQDDMRAAELLSLMSFYDRQGIPELLLRQQLGTSSQLEDALSTLKGYSLIYPSHDGKAFDMHRLVQLCVKGWLQGHNEYSTWADAAIVTLCEAYPTAEHENWAQCALLLPHAQRIITAFPSTKSDKQATLQFNVAWYLDTQGRYDSAESLHGRALEQRTLRLGQEHTDTLMSSNGLATVLLHQGKYAQAEQLLRKTLEARRRTLGPRHEDTLTSASTLSNILWGQGKYEEAEHLLLQTLDGRKAVLGSRHKDTMESIKHHVVFLWYNGKYCEAETKIQDLADDMEEMLGPNHPSTLASKSVYASILDVLGKHKTAELLFNDLFNATKQLYGKEHPETLDCLERLSWTLANQGRFAEARQIKQQALEGYEKTLGKDHPETVASYSNLSTLLFQEGKLEAADGLMREVFIRLKNISGEDHPKTIHALCWTIRLQQLRGKFKDVYDTLSTVMAKIATWGAPNLDMLITQDFVASILYAQNRNKAAEQMYQRVIADGIKVLGKLHPETLKSKNNLAAVLQAQDKHDEAEKLYRETLAQRERVLGEEHPDTLTSKNNLAGVLQAQDKHDEAEKLYREALAQRQKVLGEEHPDTFTSLADLNVRPDINAYSHAIVNRKLHNKSDDVRSTLSEAMSDRCQGQFLWLKMQEECLRGWMNKKQLQRAIENTPTGLDRLYDHNWTKVTKLGEEGRDRAFALLRWAAFAIRPLTVCEITEAALILTSGELSRDDFPDAVDDEYIKSEVIGLCGPILEVRKGSPGSSPGRRTVHLPHFSVRQYLLCNLPTPGWICRENMLQISQEKMHCENMQQQPSINIPIMDAEAETIPPSPLYYAVRMKLMGVAINLINEQSVNEASSLGRIPLNIACADGSNDFVALLLSKGADFAMTSNDGWAPLNTASSNGHAEVVKMLLEKGADFTMANNYGWTPLNTASSNGHAEVVKMLLTANNHGWTLLDKGADIDARDRKYGNNLQAASYEGNLEVVQLLLDKGADVNAEGGRLGNALRAASSRGNLEVVQLLLDNGADVNAEGGFYGNTLQAASSRGNLEIVQLLLDNGAVVNAEGGYYGNALQAASCNSMQEIVQLLLDNGADVNAEGGFYGNALTSCLLLVYKMLVIIKKFR</sequence>
<evidence type="ECO:0000256" key="1">
    <source>
        <dbReference type="PROSITE-ProRule" id="PRU00023"/>
    </source>
</evidence>
<dbReference type="Gene3D" id="1.25.40.20">
    <property type="entry name" value="Ankyrin repeat-containing domain"/>
    <property type="match status" value="2"/>
</dbReference>
<gene>
    <name evidence="6" type="ORF">FOVG_18851</name>
</gene>
<dbReference type="PROSITE" id="PS50088">
    <property type="entry name" value="ANK_REPEAT"/>
    <property type="match status" value="7"/>
</dbReference>
<dbReference type="InterPro" id="IPR053137">
    <property type="entry name" value="NLR-like"/>
</dbReference>
<keyword evidence="2" id="KW-0175">Coiled coil</keyword>
<dbReference type="Pfam" id="PF25000">
    <property type="entry name" value="DUF7779"/>
    <property type="match status" value="1"/>
</dbReference>
<feature type="domain" description="Nucleoside phosphorylase" evidence="4">
    <location>
        <begin position="49"/>
        <end position="294"/>
    </location>
</feature>
<dbReference type="Pfam" id="PF13424">
    <property type="entry name" value="TPR_12"/>
    <property type="match status" value="2"/>
</dbReference>
<feature type="region of interest" description="Disordered" evidence="3">
    <location>
        <begin position="1"/>
        <end position="41"/>
    </location>
</feature>
<dbReference type="PROSITE" id="PS50297">
    <property type="entry name" value="ANK_REP_REGION"/>
    <property type="match status" value="5"/>
</dbReference>
<dbReference type="InterPro" id="IPR000845">
    <property type="entry name" value="Nucleoside_phosphorylase_d"/>
</dbReference>
<dbReference type="InterPro" id="IPR035994">
    <property type="entry name" value="Nucleoside_phosphorylase_sf"/>
</dbReference>
<dbReference type="InterPro" id="IPR056681">
    <property type="entry name" value="DUF7779"/>
</dbReference>
<dbReference type="Pfam" id="PF12796">
    <property type="entry name" value="Ank_2"/>
    <property type="match status" value="2"/>
</dbReference>
<dbReference type="SUPFAM" id="SSF48452">
    <property type="entry name" value="TPR-like"/>
    <property type="match status" value="3"/>
</dbReference>
<feature type="domain" description="DUF7779" evidence="5">
    <location>
        <begin position="695"/>
        <end position="760"/>
    </location>
</feature>